<proteinExistence type="predicted"/>
<dbReference type="PANTHER" id="PTHR37166">
    <property type="entry name" value="PROTEIN FLAG"/>
    <property type="match status" value="1"/>
</dbReference>
<dbReference type="AlphaFoldDB" id="A0A2N1PUH9"/>
<gene>
    <name evidence="1" type="ORF">CVV64_00870</name>
</gene>
<dbReference type="Gene3D" id="3.30.160.170">
    <property type="entry name" value="FlaG-like"/>
    <property type="match status" value="1"/>
</dbReference>
<dbReference type="SUPFAM" id="SSF160214">
    <property type="entry name" value="FlaG-like"/>
    <property type="match status" value="1"/>
</dbReference>
<dbReference type="Proteomes" id="UP000233256">
    <property type="component" value="Unassembled WGS sequence"/>
</dbReference>
<reference evidence="1 2" key="1">
    <citation type="journal article" date="2017" name="ISME J.">
        <title>Potential for microbial H2 and metal transformations associated with novel bacteria and archaea in deep terrestrial subsurface sediments.</title>
        <authorList>
            <person name="Hernsdorf A.W."/>
            <person name="Amano Y."/>
            <person name="Miyakawa K."/>
            <person name="Ise K."/>
            <person name="Suzuki Y."/>
            <person name="Anantharaman K."/>
            <person name="Probst A."/>
            <person name="Burstein D."/>
            <person name="Thomas B.C."/>
            <person name="Banfield J.F."/>
        </authorList>
    </citation>
    <scope>NUCLEOTIDE SEQUENCE [LARGE SCALE GENOMIC DNA]</scope>
    <source>
        <strain evidence="1">HGW-Wallbacteria-1</strain>
    </source>
</reference>
<evidence type="ECO:0000313" key="1">
    <source>
        <dbReference type="EMBL" id="PKK91999.1"/>
    </source>
</evidence>
<sequence>MNSGIIIKGWCDMDVNKLSQAGDSRAAGVRGSLLSGSVVPAASNVRTSDAAAAPVKSAEAEKPVILDMERLQASADSFNRVAQAMDRSLDFSIDRNSNTVVVKVVNRQTDEVIREVPARDFLDFVDKMHDFLGLMFDEQA</sequence>
<dbReference type="Pfam" id="PF03646">
    <property type="entry name" value="FlaG"/>
    <property type="match status" value="1"/>
</dbReference>
<name>A0A2N1PUH9_9BACT</name>
<dbReference type="InterPro" id="IPR035924">
    <property type="entry name" value="FlaG-like_sf"/>
</dbReference>
<accession>A0A2N1PUH9</accession>
<dbReference type="EMBL" id="PGXC01000001">
    <property type="protein sequence ID" value="PKK91999.1"/>
    <property type="molecule type" value="Genomic_DNA"/>
</dbReference>
<dbReference type="InterPro" id="IPR005186">
    <property type="entry name" value="FlaG"/>
</dbReference>
<comment type="caution">
    <text evidence="1">The sequence shown here is derived from an EMBL/GenBank/DDBJ whole genome shotgun (WGS) entry which is preliminary data.</text>
</comment>
<protein>
    <recommendedName>
        <fullName evidence="3">Flagellar biosynthesis protein FlaG</fullName>
    </recommendedName>
</protein>
<dbReference type="PANTHER" id="PTHR37166:SF1">
    <property type="entry name" value="PROTEIN FLAG"/>
    <property type="match status" value="1"/>
</dbReference>
<organism evidence="1 2">
    <name type="scientific">Candidatus Wallbacteria bacterium HGW-Wallbacteria-1</name>
    <dbReference type="NCBI Taxonomy" id="2013854"/>
    <lineage>
        <taxon>Bacteria</taxon>
        <taxon>Candidatus Walliibacteriota</taxon>
    </lineage>
</organism>
<evidence type="ECO:0000313" key="2">
    <source>
        <dbReference type="Proteomes" id="UP000233256"/>
    </source>
</evidence>
<evidence type="ECO:0008006" key="3">
    <source>
        <dbReference type="Google" id="ProtNLM"/>
    </source>
</evidence>